<keyword evidence="1" id="KW-0472">Membrane</keyword>
<feature type="transmembrane region" description="Helical" evidence="1">
    <location>
        <begin position="15"/>
        <end position="33"/>
    </location>
</feature>
<dbReference type="EMBL" id="JAUEPP010000002">
    <property type="protein sequence ID" value="KAK3351945.1"/>
    <property type="molecule type" value="Genomic_DNA"/>
</dbReference>
<dbReference type="RefSeq" id="XP_062685240.1">
    <property type="nucleotide sequence ID" value="XM_062826465.1"/>
</dbReference>
<keyword evidence="1" id="KW-0812">Transmembrane</keyword>
<protein>
    <submittedName>
        <fullName evidence="2">Uncharacterized protein</fullName>
    </submittedName>
</protein>
<feature type="transmembrane region" description="Helical" evidence="1">
    <location>
        <begin position="61"/>
        <end position="86"/>
    </location>
</feature>
<proteinExistence type="predicted"/>
<organism evidence="2 3">
    <name type="scientific">Neurospora tetraspora</name>
    <dbReference type="NCBI Taxonomy" id="94610"/>
    <lineage>
        <taxon>Eukaryota</taxon>
        <taxon>Fungi</taxon>
        <taxon>Dikarya</taxon>
        <taxon>Ascomycota</taxon>
        <taxon>Pezizomycotina</taxon>
        <taxon>Sordariomycetes</taxon>
        <taxon>Sordariomycetidae</taxon>
        <taxon>Sordariales</taxon>
        <taxon>Sordariaceae</taxon>
        <taxon>Neurospora</taxon>
    </lineage>
</organism>
<evidence type="ECO:0000313" key="3">
    <source>
        <dbReference type="Proteomes" id="UP001278500"/>
    </source>
</evidence>
<dbReference type="Proteomes" id="UP001278500">
    <property type="component" value="Unassembled WGS sequence"/>
</dbReference>
<dbReference type="AlphaFoldDB" id="A0AAE0JLR6"/>
<reference evidence="2" key="1">
    <citation type="journal article" date="2023" name="Mol. Phylogenet. Evol.">
        <title>Genome-scale phylogeny and comparative genomics of the fungal order Sordariales.</title>
        <authorList>
            <person name="Hensen N."/>
            <person name="Bonometti L."/>
            <person name="Westerberg I."/>
            <person name="Brannstrom I.O."/>
            <person name="Guillou S."/>
            <person name="Cros-Aarteil S."/>
            <person name="Calhoun S."/>
            <person name="Haridas S."/>
            <person name="Kuo A."/>
            <person name="Mondo S."/>
            <person name="Pangilinan J."/>
            <person name="Riley R."/>
            <person name="LaButti K."/>
            <person name="Andreopoulos B."/>
            <person name="Lipzen A."/>
            <person name="Chen C."/>
            <person name="Yan M."/>
            <person name="Daum C."/>
            <person name="Ng V."/>
            <person name="Clum A."/>
            <person name="Steindorff A."/>
            <person name="Ohm R.A."/>
            <person name="Martin F."/>
            <person name="Silar P."/>
            <person name="Natvig D.O."/>
            <person name="Lalanne C."/>
            <person name="Gautier V."/>
            <person name="Ament-Velasquez S.L."/>
            <person name="Kruys A."/>
            <person name="Hutchinson M.I."/>
            <person name="Powell A.J."/>
            <person name="Barry K."/>
            <person name="Miller A.N."/>
            <person name="Grigoriev I.V."/>
            <person name="Debuchy R."/>
            <person name="Gladieux P."/>
            <person name="Hiltunen Thoren M."/>
            <person name="Johannesson H."/>
        </authorList>
    </citation>
    <scope>NUCLEOTIDE SEQUENCE</scope>
    <source>
        <strain evidence="2">CBS 560.94</strain>
    </source>
</reference>
<sequence>MSAANSRVKLYRGNVVFYFCVFFFVVLFVWVLLPPTVEVGMSKTVITRPSRFLSKRLVFDFLPAAFFPLQNVTIVSAAYCIIIFLLNRYPCCHAATTRRQIHT</sequence>
<evidence type="ECO:0000313" key="2">
    <source>
        <dbReference type="EMBL" id="KAK3351945.1"/>
    </source>
</evidence>
<name>A0AAE0JLR6_9PEZI</name>
<evidence type="ECO:0000256" key="1">
    <source>
        <dbReference type="SAM" id="Phobius"/>
    </source>
</evidence>
<dbReference type="GeneID" id="87863619"/>
<keyword evidence="3" id="KW-1185">Reference proteome</keyword>
<gene>
    <name evidence="2" type="ORF">B0H65DRAFT_459562</name>
</gene>
<reference evidence="2" key="2">
    <citation type="submission" date="2023-06" db="EMBL/GenBank/DDBJ databases">
        <authorList>
            <consortium name="Lawrence Berkeley National Laboratory"/>
            <person name="Haridas S."/>
            <person name="Hensen N."/>
            <person name="Bonometti L."/>
            <person name="Westerberg I."/>
            <person name="Brannstrom I.O."/>
            <person name="Guillou S."/>
            <person name="Cros-Aarteil S."/>
            <person name="Calhoun S."/>
            <person name="Kuo A."/>
            <person name="Mondo S."/>
            <person name="Pangilinan J."/>
            <person name="Riley R."/>
            <person name="Labutti K."/>
            <person name="Andreopoulos B."/>
            <person name="Lipzen A."/>
            <person name="Chen C."/>
            <person name="Yanf M."/>
            <person name="Daum C."/>
            <person name="Ng V."/>
            <person name="Clum A."/>
            <person name="Steindorff A."/>
            <person name="Ohm R."/>
            <person name="Martin F."/>
            <person name="Silar P."/>
            <person name="Natvig D."/>
            <person name="Lalanne C."/>
            <person name="Gautier V."/>
            <person name="Ament-Velasquez S.L."/>
            <person name="Kruys A."/>
            <person name="Hutchinson M.I."/>
            <person name="Powell A.J."/>
            <person name="Barry K."/>
            <person name="Miller A.N."/>
            <person name="Grigoriev I.V."/>
            <person name="Debuchy R."/>
            <person name="Gladieux P."/>
            <person name="Thoren M.H."/>
            <person name="Johannesson H."/>
        </authorList>
    </citation>
    <scope>NUCLEOTIDE SEQUENCE</scope>
    <source>
        <strain evidence="2">CBS 560.94</strain>
    </source>
</reference>
<comment type="caution">
    <text evidence="2">The sequence shown here is derived from an EMBL/GenBank/DDBJ whole genome shotgun (WGS) entry which is preliminary data.</text>
</comment>
<accession>A0AAE0JLR6</accession>
<keyword evidence="1" id="KW-1133">Transmembrane helix</keyword>